<evidence type="ECO:0000259" key="18">
    <source>
        <dbReference type="PROSITE" id="PS50002"/>
    </source>
</evidence>
<dbReference type="CDD" id="cd11775">
    <property type="entry name" value="SH3_Sla1p_3"/>
    <property type="match status" value="1"/>
</dbReference>
<feature type="compositionally biased region" description="Pro residues" evidence="17">
    <location>
        <begin position="226"/>
        <end position="236"/>
    </location>
</feature>
<dbReference type="EMBL" id="JACBAF010002241">
    <property type="protein sequence ID" value="KAF7161763.1"/>
    <property type="molecule type" value="Genomic_DNA"/>
</dbReference>
<dbReference type="GO" id="GO:0006897">
    <property type="term" value="P:endocytosis"/>
    <property type="evidence" value="ECO:0007669"/>
    <property type="project" value="UniProtKB-KW"/>
</dbReference>
<dbReference type="GO" id="GO:0030674">
    <property type="term" value="F:protein-macromolecule adaptor activity"/>
    <property type="evidence" value="ECO:0007669"/>
    <property type="project" value="InterPro"/>
</dbReference>
<feature type="compositionally biased region" description="Low complexity" evidence="17">
    <location>
        <begin position="1084"/>
        <end position="1095"/>
    </location>
</feature>
<dbReference type="InterPro" id="IPR036028">
    <property type="entry name" value="SH3-like_dom_sf"/>
</dbReference>
<dbReference type="Pfam" id="PF02678">
    <property type="entry name" value="Pirin"/>
    <property type="match status" value="1"/>
</dbReference>
<dbReference type="GO" id="GO:0005886">
    <property type="term" value="C:plasma membrane"/>
    <property type="evidence" value="ECO:0007669"/>
    <property type="project" value="UniProtKB-SubCell"/>
</dbReference>
<dbReference type="SMART" id="SM00326">
    <property type="entry name" value="SH3"/>
    <property type="match status" value="3"/>
</dbReference>
<feature type="domain" description="SH3" evidence="18">
    <location>
        <begin position="70"/>
        <end position="127"/>
    </location>
</feature>
<dbReference type="InterPro" id="IPR001452">
    <property type="entry name" value="SH3_domain"/>
</dbReference>
<evidence type="ECO:0000256" key="10">
    <source>
        <dbReference type="ARBA" id="ARBA00022737"/>
    </source>
</evidence>
<evidence type="ECO:0000313" key="19">
    <source>
        <dbReference type="EMBL" id="KAF7161763.1"/>
    </source>
</evidence>
<dbReference type="InterPro" id="IPR007131">
    <property type="entry name" value="SHD1"/>
</dbReference>
<dbReference type="InterPro" id="IPR035800">
    <property type="entry name" value="Sla1_SH3_1"/>
</dbReference>
<dbReference type="GO" id="GO:0042802">
    <property type="term" value="F:identical protein binding"/>
    <property type="evidence" value="ECO:0007669"/>
    <property type="project" value="InterPro"/>
</dbReference>
<keyword evidence="9" id="KW-0254">Endocytosis</keyword>
<evidence type="ECO:0000313" key="20">
    <source>
        <dbReference type="Proteomes" id="UP000662466"/>
    </source>
</evidence>
<feature type="compositionally biased region" description="Polar residues" evidence="17">
    <location>
        <begin position="854"/>
        <end position="871"/>
    </location>
</feature>
<evidence type="ECO:0000256" key="13">
    <source>
        <dbReference type="ARBA" id="ARBA00023203"/>
    </source>
</evidence>
<evidence type="ECO:0000256" key="4">
    <source>
        <dbReference type="ARBA" id="ARBA00007948"/>
    </source>
</evidence>
<dbReference type="GO" id="GO:0043130">
    <property type="term" value="F:ubiquitin binding"/>
    <property type="evidence" value="ECO:0007669"/>
    <property type="project" value="InterPro"/>
</dbReference>
<keyword evidence="13" id="KW-0009">Actin-binding</keyword>
<evidence type="ECO:0000256" key="16">
    <source>
        <dbReference type="RuleBase" id="RU003457"/>
    </source>
</evidence>
<dbReference type="Pfam" id="PF08226">
    <property type="entry name" value="DUF1720"/>
    <property type="match status" value="1"/>
</dbReference>
<evidence type="ECO:0000256" key="7">
    <source>
        <dbReference type="ARBA" id="ARBA00022443"/>
    </source>
</evidence>
<accession>A0A8H6PWR0</accession>
<protein>
    <recommendedName>
        <fullName evidence="6">Actin cytoskeleton-regulatory complex protein SLA1</fullName>
    </recommendedName>
</protein>
<dbReference type="Gene3D" id="2.30.30.40">
    <property type="entry name" value="SH3 Domains"/>
    <property type="match status" value="3"/>
</dbReference>
<feature type="compositionally biased region" description="Pro residues" evidence="17">
    <location>
        <begin position="790"/>
        <end position="799"/>
    </location>
</feature>
<proteinExistence type="inferred from homology"/>
<comment type="similarity">
    <text evidence="5 16">Belongs to the pirin family.</text>
</comment>
<feature type="compositionally biased region" description="Basic and acidic residues" evidence="17">
    <location>
        <begin position="737"/>
        <end position="756"/>
    </location>
</feature>
<feature type="compositionally biased region" description="Basic and acidic residues" evidence="17">
    <location>
        <begin position="264"/>
        <end position="273"/>
    </location>
</feature>
<dbReference type="InterPro" id="IPR013182">
    <property type="entry name" value="DUF1720"/>
</dbReference>
<dbReference type="Pfam" id="PF00018">
    <property type="entry name" value="SH3_1"/>
    <property type="match status" value="2"/>
</dbReference>
<dbReference type="Gene3D" id="2.60.120.10">
    <property type="entry name" value="Jelly Rolls"/>
    <property type="match status" value="2"/>
</dbReference>
<dbReference type="Pfam" id="PF03983">
    <property type="entry name" value="SHD1"/>
    <property type="match status" value="1"/>
</dbReference>
<feature type="compositionally biased region" description="Polar residues" evidence="17">
    <location>
        <begin position="966"/>
        <end position="985"/>
    </location>
</feature>
<comment type="subcellular location">
    <subcellularLocation>
        <location evidence="3">Cell membrane</location>
        <topology evidence="3">Peripheral membrane protein</topology>
        <orientation evidence="3">Cytoplasmic side</orientation>
    </subcellularLocation>
    <subcellularLocation>
        <location evidence="2">Cytoplasm</location>
        <location evidence="2">Cytoskeleton</location>
        <location evidence="2">Actin patch</location>
    </subcellularLocation>
    <subcellularLocation>
        <location evidence="1">Endosome membrane</location>
        <topology evidence="1">Peripheral membrane protein</topology>
        <orientation evidence="1">Cytoplasmic side</orientation>
    </subcellularLocation>
</comment>
<evidence type="ECO:0000256" key="5">
    <source>
        <dbReference type="ARBA" id="ARBA00008416"/>
    </source>
</evidence>
<feature type="compositionally biased region" description="Pro residues" evidence="17">
    <location>
        <begin position="137"/>
        <end position="153"/>
    </location>
</feature>
<evidence type="ECO:0000256" key="15">
    <source>
        <dbReference type="PROSITE-ProRule" id="PRU00192"/>
    </source>
</evidence>
<dbReference type="InterPro" id="IPR012093">
    <property type="entry name" value="Pirin"/>
</dbReference>
<reference evidence="19" key="1">
    <citation type="submission" date="2020-06" db="EMBL/GenBank/DDBJ databases">
        <title>Draft genome sequences of strains closely related to Aspergillus parafelis and Aspergillus hiratsukae.</title>
        <authorList>
            <person name="Dos Santos R.A.C."/>
            <person name="Rivero-Menendez O."/>
            <person name="Steenwyk J.L."/>
            <person name="Mead M.E."/>
            <person name="Goldman G.H."/>
            <person name="Alastruey-Izquierdo A."/>
            <person name="Rokas A."/>
        </authorList>
    </citation>
    <scope>NUCLEOTIDE SEQUENCE</scope>
    <source>
        <strain evidence="19">CNM-CM6106</strain>
    </source>
</reference>
<evidence type="ECO:0000256" key="8">
    <source>
        <dbReference type="ARBA" id="ARBA00022490"/>
    </source>
</evidence>
<keyword evidence="14" id="KW-0206">Cytoskeleton</keyword>
<dbReference type="CDD" id="cd11773">
    <property type="entry name" value="SH3_Sla1p_1"/>
    <property type="match status" value="1"/>
</dbReference>
<dbReference type="Pfam" id="PF14604">
    <property type="entry name" value="SH3_9"/>
    <property type="match status" value="1"/>
</dbReference>
<keyword evidence="10" id="KW-0677">Repeat</keyword>
<dbReference type="InterPro" id="IPR035821">
    <property type="entry name" value="Sla1_SH3_3"/>
</dbReference>
<feature type="domain" description="SH3" evidence="18">
    <location>
        <begin position="403"/>
        <end position="465"/>
    </location>
</feature>
<dbReference type="PANTHER" id="PTHR13903:SF8">
    <property type="entry name" value="PIRIN"/>
    <property type="match status" value="1"/>
</dbReference>
<evidence type="ECO:0000256" key="12">
    <source>
        <dbReference type="ARBA" id="ARBA00023136"/>
    </source>
</evidence>
<dbReference type="InterPro" id="IPR008778">
    <property type="entry name" value="Pirin_C_dom"/>
</dbReference>
<dbReference type="GO" id="GO:0010008">
    <property type="term" value="C:endosome membrane"/>
    <property type="evidence" value="ECO:0007669"/>
    <property type="project" value="UniProtKB-SubCell"/>
</dbReference>
<evidence type="ECO:0000256" key="14">
    <source>
        <dbReference type="ARBA" id="ARBA00023212"/>
    </source>
</evidence>
<dbReference type="CDD" id="cd02247">
    <property type="entry name" value="cupin_pirin_C"/>
    <property type="match status" value="1"/>
</dbReference>
<dbReference type="PANTHER" id="PTHR13903">
    <property type="entry name" value="PIRIN-RELATED"/>
    <property type="match status" value="1"/>
</dbReference>
<dbReference type="GO" id="GO:0030479">
    <property type="term" value="C:actin cortical patch"/>
    <property type="evidence" value="ECO:0007669"/>
    <property type="project" value="UniProtKB-SubCell"/>
</dbReference>
<feature type="compositionally biased region" description="Polar residues" evidence="17">
    <location>
        <begin position="887"/>
        <end position="908"/>
    </location>
</feature>
<dbReference type="PROSITE" id="PS50002">
    <property type="entry name" value="SH3"/>
    <property type="match status" value="3"/>
</dbReference>
<name>A0A8H6PWR0_9EURO</name>
<evidence type="ECO:0000256" key="2">
    <source>
        <dbReference type="ARBA" id="ARBA00004134"/>
    </source>
</evidence>
<dbReference type="PRINTS" id="PR00452">
    <property type="entry name" value="SH3DOMAIN"/>
</dbReference>
<keyword evidence="11" id="KW-0967">Endosome</keyword>
<keyword evidence="7 15" id="KW-0728">SH3 domain</keyword>
<evidence type="ECO:0000256" key="11">
    <source>
        <dbReference type="ARBA" id="ARBA00022753"/>
    </source>
</evidence>
<dbReference type="SUPFAM" id="SSF51182">
    <property type="entry name" value="RmlC-like cupins"/>
    <property type="match status" value="1"/>
</dbReference>
<dbReference type="Pfam" id="PF24081">
    <property type="entry name" value="PH_SLA1"/>
    <property type="match status" value="1"/>
</dbReference>
<comment type="caution">
    <text evidence="19">The sequence shown here is derived from an EMBL/GenBank/DDBJ whole genome shotgun (WGS) entry which is preliminary data.</text>
</comment>
<dbReference type="CDD" id="cd02909">
    <property type="entry name" value="cupin_pirin_N"/>
    <property type="match status" value="1"/>
</dbReference>
<evidence type="ECO:0000256" key="3">
    <source>
        <dbReference type="ARBA" id="ARBA00004413"/>
    </source>
</evidence>
<dbReference type="InterPro" id="IPR056996">
    <property type="entry name" value="PH_SLA1"/>
</dbReference>
<feature type="compositionally biased region" description="Low complexity" evidence="17">
    <location>
        <begin position="237"/>
        <end position="248"/>
    </location>
</feature>
<dbReference type="Pfam" id="PF05726">
    <property type="entry name" value="Pirin_C"/>
    <property type="match status" value="1"/>
</dbReference>
<feature type="compositionally biased region" description="Polar residues" evidence="17">
    <location>
        <begin position="1057"/>
        <end position="1068"/>
    </location>
</feature>
<evidence type="ECO:0000256" key="1">
    <source>
        <dbReference type="ARBA" id="ARBA00004125"/>
    </source>
</evidence>
<feature type="compositionally biased region" description="Low complexity" evidence="17">
    <location>
        <begin position="949"/>
        <end position="960"/>
    </location>
</feature>
<evidence type="ECO:0000256" key="9">
    <source>
        <dbReference type="ARBA" id="ARBA00022583"/>
    </source>
</evidence>
<gene>
    <name evidence="19" type="ORF">CNMCM6106_008916</name>
</gene>
<feature type="region of interest" description="Disordered" evidence="17">
    <location>
        <begin position="588"/>
        <end position="613"/>
    </location>
</feature>
<dbReference type="FunFam" id="2.30.30.40:FF:000256">
    <property type="entry name" value="Actin cytoskeleton-regulatory complex protein SLA1"/>
    <property type="match status" value="1"/>
</dbReference>
<feature type="compositionally biased region" description="Low complexity" evidence="17">
    <location>
        <begin position="1003"/>
        <end position="1046"/>
    </location>
</feature>
<feature type="region of interest" description="Disordered" evidence="17">
    <location>
        <begin position="700"/>
        <end position="767"/>
    </location>
</feature>
<dbReference type="InterPro" id="IPR011051">
    <property type="entry name" value="RmlC_Cupin_sf"/>
</dbReference>
<comment type="similarity">
    <text evidence="4">Belongs to the SLA1 family.</text>
</comment>
<dbReference type="InterPro" id="IPR014710">
    <property type="entry name" value="RmlC-like_jellyroll"/>
</dbReference>
<keyword evidence="8" id="KW-0963">Cytoplasm</keyword>
<feature type="region of interest" description="Disordered" evidence="17">
    <location>
        <begin position="192"/>
        <end position="291"/>
    </location>
</feature>
<feature type="compositionally biased region" description="Basic and acidic residues" evidence="17">
    <location>
        <begin position="588"/>
        <end position="607"/>
    </location>
</feature>
<dbReference type="Gene3D" id="1.10.150.50">
    <property type="entry name" value="Transcription Factor, Ets-1"/>
    <property type="match status" value="1"/>
</dbReference>
<dbReference type="SUPFAM" id="SSF50044">
    <property type="entry name" value="SH3-domain"/>
    <property type="match status" value="3"/>
</dbReference>
<feature type="region of interest" description="Disordered" evidence="17">
    <location>
        <begin position="827"/>
        <end position="872"/>
    </location>
</feature>
<evidence type="ECO:0000256" key="6">
    <source>
        <dbReference type="ARBA" id="ARBA00020357"/>
    </source>
</evidence>
<dbReference type="GO" id="GO:0003779">
    <property type="term" value="F:actin binding"/>
    <property type="evidence" value="ECO:0007669"/>
    <property type="project" value="UniProtKB-KW"/>
</dbReference>
<dbReference type="InterPro" id="IPR013761">
    <property type="entry name" value="SAM/pointed_sf"/>
</dbReference>
<keyword evidence="12" id="KW-0472">Membrane</keyword>
<evidence type="ECO:0000256" key="17">
    <source>
        <dbReference type="SAM" id="MobiDB-lite"/>
    </source>
</evidence>
<feature type="compositionally biased region" description="Gly residues" evidence="17">
    <location>
        <begin position="705"/>
        <end position="716"/>
    </location>
</feature>
<feature type="compositionally biased region" description="Pro residues" evidence="17">
    <location>
        <begin position="1074"/>
        <end position="1083"/>
    </location>
</feature>
<feature type="region of interest" description="Disordered" evidence="17">
    <location>
        <begin position="887"/>
        <end position="1097"/>
    </location>
</feature>
<feature type="domain" description="SH3" evidence="18">
    <location>
        <begin position="2"/>
        <end position="69"/>
    </location>
</feature>
<feature type="region of interest" description="Disordered" evidence="17">
    <location>
        <begin position="780"/>
        <end position="808"/>
    </location>
</feature>
<feature type="region of interest" description="Disordered" evidence="17">
    <location>
        <begin position="131"/>
        <end position="175"/>
    </location>
</feature>
<feature type="compositionally biased region" description="Pro residues" evidence="17">
    <location>
        <begin position="828"/>
        <end position="839"/>
    </location>
</feature>
<dbReference type="Gene3D" id="2.30.30.700">
    <property type="entry name" value="SLA1 homology domain 1"/>
    <property type="match status" value="1"/>
</dbReference>
<feature type="region of interest" description="Disordered" evidence="17">
    <location>
        <begin position="491"/>
        <end position="533"/>
    </location>
</feature>
<organism evidence="19 20">
    <name type="scientific">Aspergillus hiratsukae</name>
    <dbReference type="NCBI Taxonomy" id="1194566"/>
    <lineage>
        <taxon>Eukaryota</taxon>
        <taxon>Fungi</taxon>
        <taxon>Dikarya</taxon>
        <taxon>Ascomycota</taxon>
        <taxon>Pezizomycotina</taxon>
        <taxon>Eurotiomycetes</taxon>
        <taxon>Eurotiomycetidae</taxon>
        <taxon>Eurotiales</taxon>
        <taxon>Aspergillaceae</taxon>
        <taxon>Aspergillus</taxon>
        <taxon>Aspergillus subgen. Fumigati</taxon>
    </lineage>
</organism>
<dbReference type="InterPro" id="IPR003829">
    <property type="entry name" value="Pirin_N_dom"/>
</dbReference>
<dbReference type="Proteomes" id="UP000662466">
    <property type="component" value="Unassembled WGS sequence"/>
</dbReference>
<sequence length="1457" mass="158407">MGFLGVYKAVYDYQPQGEGELGLREGDLLYILEKSVEDDWWKAKKKAERDDEDEPEGLVPNNYVEEAPAVCNAKALYDYTRQTDEEVSFSEDAELVVYDISDPDWTLVGVNGDFGFAPANYIEIQEGSTPVAATAPPSLPSPAPVEPPAPALPQRPVEEPAEEPAAPASTSSPIDTIQNPAAAAIADIIHKQHASSVEPEPSRDVPPPQPQRPSYQPEDSYEREPSPPPPTLPQRPPSQQLSPPVERYSPPEPSPPPRTQYAAVRERESHGHVQESPPYNRIGQSTPRSPSGYHLYNINEMVEVMGKRKKMPTTLGINIATGTIFISPEGDGENQEWTADRLTHYSIEGKHVFLDLVRPSKSIDFHAGAKDTAREIVSALGEISGAYRAEGLKEVIAAGAGGGGKKKGQILYDFMAQGDDEVTVAAGDEVVVLDDTKSEEWWMVRRMKNGKEGVVPSSYIEITGFVSSQPTGVESGLSTVERNRLEETRLAKEAMRKSRTDSIDSRTSEHKKRDSKSANKPKPDPTKTRQWTDRTKSFTVEAQFIGLQDGKIHLHKTNGVKIAVPIPKMSIEDLEYVEKVTGVSLDEDKPLSDIRRRAQKSEPKPEPKSGASVGPEYDWFDFFLKAGVGPHQCERYAQNFIKDSMDEAILPDITSETLRTLGLKEGDILRVMRHLDNMFGRTGSKSKLRNVSFGGEEVISNGEAGSPGGLFSGPGGVLRNNTRKGRPAPTVQVGDVVDPKAFEQKEDAPNPQERTETPPASAAVEKPVQRGFDDDAWEVKHPKQAASSTAPPPPSPPAATAPATTQAPVQKQLTGAMADLSLLQAPLQPTPAQPAPAPAPQTSQAPSGLPAIQPQPTAVPTPQMQPQQTGATPGFFNQVAQIAQQPMQTGVQTFSPQQTGFQHASRQRPQPPLNMAQSSLLPPPPPRPLSAPQNFPQQPSTFGPPPLQPQLTGLPQHGPQIAPPGQSLTELNQQRFNPALQQQPTGFMPPNQFAGGLVPQPTGFQPQSQFGIQQLQQQQTGFQGLAPQPTGFGGFQPQPQQPMPTGINSILPPALQPQPTGMNGASSMPYTVTSPPPVPPIPQQPTAAPLQPQKTGPAPPVRFGVKHDAPKKLTPQPTGLRANLAQAKQLSHYLRKNNNITATTHIEPLVLPLTNMSLPRAIRQVFLAIEQAEGAGARVRRSIGTPKLRNFSPFLMLDHFTIGKGAGFPDHPHRGQETITYLLSGGVDHEDFAGNKGTIGPGDLQFMTAGRGIMHAEMPRENPDGSPNVGMQLWVDLPKELKMCEPRYRDLRASEIPIASVDDGRVSVKVISGQSHGVDSVRDLAYTPVWLLDVSIRPGGRISQLLPQGWNAFAYTLSGTTVFGSGDATRLVKEFHNVVFDRKGDYVEASVPDNAEKEARFILVAGQPLDQKVVQYGPFVLTSQEEVYQAMLDYQTASNGFERVRGWESEIGKRMTN</sequence>